<keyword evidence="1" id="KW-1133">Transmembrane helix</keyword>
<feature type="transmembrane region" description="Helical" evidence="1">
    <location>
        <begin position="179"/>
        <end position="198"/>
    </location>
</feature>
<evidence type="ECO:0000313" key="3">
    <source>
        <dbReference type="Proteomes" id="UP000031668"/>
    </source>
</evidence>
<protein>
    <submittedName>
        <fullName evidence="2">Uncharacterized protein</fullName>
    </submittedName>
</protein>
<keyword evidence="1" id="KW-0472">Membrane</keyword>
<proteinExistence type="predicted"/>
<organism evidence="2 3">
    <name type="scientific">Thelohanellus kitauei</name>
    <name type="common">Myxosporean</name>
    <dbReference type="NCBI Taxonomy" id="669202"/>
    <lineage>
        <taxon>Eukaryota</taxon>
        <taxon>Metazoa</taxon>
        <taxon>Cnidaria</taxon>
        <taxon>Myxozoa</taxon>
        <taxon>Myxosporea</taxon>
        <taxon>Bivalvulida</taxon>
        <taxon>Platysporina</taxon>
        <taxon>Myxobolidae</taxon>
        <taxon>Thelohanellus</taxon>
    </lineage>
</organism>
<dbReference type="Proteomes" id="UP000031668">
    <property type="component" value="Unassembled WGS sequence"/>
</dbReference>
<comment type="caution">
    <text evidence="2">The sequence shown here is derived from an EMBL/GenBank/DDBJ whole genome shotgun (WGS) entry which is preliminary data.</text>
</comment>
<gene>
    <name evidence="2" type="ORF">RF11_15019</name>
</gene>
<dbReference type="AlphaFoldDB" id="A0A0C2M9V8"/>
<name>A0A0C2M9V8_THEKT</name>
<dbReference type="EMBL" id="JWZT01004591">
    <property type="protein sequence ID" value="KII63785.1"/>
    <property type="molecule type" value="Genomic_DNA"/>
</dbReference>
<sequence>MSFHVIPIPHTTITGCTLGAFSFEALPAELALSQHEADCILRSDLRFSVLPKHPPVVTGKKINDESGARRQYRKPPMIDPRPETTSILRKGIPQISKTFVTWIIGDMKKSLKIYESGAMFPLVSITRMNEFISLSTDTQSALEMAPYEETECFLPPRMRKLPKNHTGFYLLPMKKAASIILFIVLEVLANFSCLKLLLVSMNPIYFVVSDGGHLQLRYYQLYGVSSEAHDGMYISYNDSPSK</sequence>
<accession>A0A0C2M9V8</accession>
<reference evidence="2 3" key="1">
    <citation type="journal article" date="2014" name="Genome Biol. Evol.">
        <title>The genome of the myxosporean Thelohanellus kitauei shows adaptations to nutrient acquisition within its fish host.</title>
        <authorList>
            <person name="Yang Y."/>
            <person name="Xiong J."/>
            <person name="Zhou Z."/>
            <person name="Huo F."/>
            <person name="Miao W."/>
            <person name="Ran C."/>
            <person name="Liu Y."/>
            <person name="Zhang J."/>
            <person name="Feng J."/>
            <person name="Wang M."/>
            <person name="Wang M."/>
            <person name="Wang L."/>
            <person name="Yao B."/>
        </authorList>
    </citation>
    <scope>NUCLEOTIDE SEQUENCE [LARGE SCALE GENOMIC DNA]</scope>
    <source>
        <strain evidence="2">Wuqing</strain>
    </source>
</reference>
<evidence type="ECO:0000256" key="1">
    <source>
        <dbReference type="SAM" id="Phobius"/>
    </source>
</evidence>
<keyword evidence="3" id="KW-1185">Reference proteome</keyword>
<evidence type="ECO:0000313" key="2">
    <source>
        <dbReference type="EMBL" id="KII63785.1"/>
    </source>
</evidence>
<keyword evidence="1" id="KW-0812">Transmembrane</keyword>